<organism evidence="6 7">
    <name type="scientific">Streptomyces niveus</name>
    <name type="common">Streptomyces spheroides</name>
    <dbReference type="NCBI Taxonomy" id="193462"/>
    <lineage>
        <taxon>Bacteria</taxon>
        <taxon>Bacillati</taxon>
        <taxon>Actinomycetota</taxon>
        <taxon>Actinomycetes</taxon>
        <taxon>Kitasatosporales</taxon>
        <taxon>Streptomycetaceae</taxon>
        <taxon>Streptomyces</taxon>
    </lineage>
</organism>
<dbReference type="PANTHER" id="PTHR43284">
    <property type="entry name" value="ASPARAGINE SYNTHETASE (GLUTAMINE-HYDROLYZING)"/>
    <property type="match status" value="1"/>
</dbReference>
<comment type="catalytic activity">
    <reaction evidence="4">
        <text>L-aspartate + L-glutamine + ATP + H2O = L-asparagine + L-glutamate + AMP + diphosphate + H(+)</text>
        <dbReference type="Rhea" id="RHEA:12228"/>
        <dbReference type="ChEBI" id="CHEBI:15377"/>
        <dbReference type="ChEBI" id="CHEBI:15378"/>
        <dbReference type="ChEBI" id="CHEBI:29985"/>
        <dbReference type="ChEBI" id="CHEBI:29991"/>
        <dbReference type="ChEBI" id="CHEBI:30616"/>
        <dbReference type="ChEBI" id="CHEBI:33019"/>
        <dbReference type="ChEBI" id="CHEBI:58048"/>
        <dbReference type="ChEBI" id="CHEBI:58359"/>
        <dbReference type="ChEBI" id="CHEBI:456215"/>
        <dbReference type="EC" id="6.3.5.4"/>
    </reaction>
</comment>
<keyword evidence="3" id="KW-0061">Asparagine biosynthesis</keyword>
<accession>A0ABZ1ZUL1</accession>
<dbReference type="Gene3D" id="3.60.20.10">
    <property type="entry name" value="Glutamine Phosphoribosylpyrophosphate, subunit 1, domain 1"/>
    <property type="match status" value="1"/>
</dbReference>
<feature type="domain" description="Asparagine synthetase" evidence="5">
    <location>
        <begin position="152"/>
        <end position="557"/>
    </location>
</feature>
<dbReference type="EMBL" id="CP109495">
    <property type="protein sequence ID" value="WUX50160.1"/>
    <property type="molecule type" value="Genomic_DNA"/>
</dbReference>
<dbReference type="RefSeq" id="WP_329073709.1">
    <property type="nucleotide sequence ID" value="NZ_CP109495.1"/>
</dbReference>
<dbReference type="InterPro" id="IPR029055">
    <property type="entry name" value="Ntn_hydrolases_N"/>
</dbReference>
<protein>
    <recommendedName>
        <fullName evidence="2">asparagine synthase (glutamine-hydrolyzing)</fullName>
        <ecNumber evidence="2">6.3.5.4</ecNumber>
    </recommendedName>
</protein>
<sequence length="562" mass="59262">MLGQCLSDDDRLRRTALRALASGGPDELTRLPGSYLCLVIRHDELTAYVDAAGQHPLFFRDTGTRLVFGTRPVSVADAAGTRRRPDTAVLAAGIFCPGAPSLTGERSVVTGVSKVGGGQALRRTARGKVERWVHEPLETDPGASLARGAEALRDALETAVRLRVAGTERVSADFSGGLDSTSLAFLTLRHRPGPLPVTTYRGSASACDDLVHAERFARLDPRLRMEVVTGTRETLTYQGLCDRSGGAGHDSDEPDSAVAALARSRLRLGHVARLGAGVHLGGEGGDALLVAPPGYLAALARPERLRQLARESRVLARTRQEAPSAVAARAVGLARTPLATALRRLADGFERHATGGTGRADAHDVGWLDAIAWWPGPGSEAGWLTRAASTELAGLAREAAGSAGRTAGSRAGDLTALDNVRTSGAVQRQLSEMARPFGVWPQAPFLDSDVIRACAALPAHLRAAPPAFKPLLGAALADLVPAPVLARRTKGDYGDEDYQGARACAGELRGLLVDSRLAELGIVEPSAVVAALDRAVMGLRVPFPALNRLLAAEIWLRNTTWH</sequence>
<keyword evidence="7" id="KW-1185">Reference proteome</keyword>
<dbReference type="SUPFAM" id="SSF56235">
    <property type="entry name" value="N-terminal nucleophile aminohydrolases (Ntn hydrolases)"/>
    <property type="match status" value="1"/>
</dbReference>
<dbReference type="EC" id="6.3.5.4" evidence="2"/>
<evidence type="ECO:0000256" key="4">
    <source>
        <dbReference type="ARBA" id="ARBA00048741"/>
    </source>
</evidence>
<proteinExistence type="predicted"/>
<comment type="pathway">
    <text evidence="1">Amino-acid biosynthesis; L-asparagine biosynthesis; L-asparagine from L-aspartate (L-Gln route): step 1/1.</text>
</comment>
<evidence type="ECO:0000313" key="7">
    <source>
        <dbReference type="Proteomes" id="UP001432209"/>
    </source>
</evidence>
<name>A0ABZ1ZUL1_STRNV</name>
<reference evidence="6" key="1">
    <citation type="submission" date="2022-10" db="EMBL/GenBank/DDBJ databases">
        <title>The complete genomes of actinobacterial strains from the NBC collection.</title>
        <authorList>
            <person name="Joergensen T.S."/>
            <person name="Alvarez Arevalo M."/>
            <person name="Sterndorff E.B."/>
            <person name="Faurdal D."/>
            <person name="Vuksanovic O."/>
            <person name="Mourched A.-S."/>
            <person name="Charusanti P."/>
            <person name="Shaw S."/>
            <person name="Blin K."/>
            <person name="Weber T."/>
        </authorList>
    </citation>
    <scope>NUCLEOTIDE SEQUENCE</scope>
    <source>
        <strain evidence="6">NBC_01432</strain>
    </source>
</reference>
<dbReference type="PANTHER" id="PTHR43284:SF1">
    <property type="entry name" value="ASPARAGINE SYNTHETASE"/>
    <property type="match status" value="1"/>
</dbReference>
<dbReference type="InterPro" id="IPR014729">
    <property type="entry name" value="Rossmann-like_a/b/a_fold"/>
</dbReference>
<evidence type="ECO:0000256" key="3">
    <source>
        <dbReference type="ARBA" id="ARBA00022888"/>
    </source>
</evidence>
<evidence type="ECO:0000256" key="1">
    <source>
        <dbReference type="ARBA" id="ARBA00005187"/>
    </source>
</evidence>
<evidence type="ECO:0000259" key="5">
    <source>
        <dbReference type="Pfam" id="PF00733"/>
    </source>
</evidence>
<gene>
    <name evidence="6" type="ORF">OG442_00500</name>
</gene>
<evidence type="ECO:0000313" key="6">
    <source>
        <dbReference type="EMBL" id="WUX50160.1"/>
    </source>
</evidence>
<dbReference type="InterPro" id="IPR051786">
    <property type="entry name" value="ASN_synthetase/amidase"/>
</dbReference>
<keyword evidence="3" id="KW-0028">Amino-acid biosynthesis</keyword>
<dbReference type="Pfam" id="PF00733">
    <property type="entry name" value="Asn_synthase"/>
    <property type="match status" value="1"/>
</dbReference>
<dbReference type="Gene3D" id="3.40.50.620">
    <property type="entry name" value="HUPs"/>
    <property type="match status" value="2"/>
</dbReference>
<dbReference type="SUPFAM" id="SSF52402">
    <property type="entry name" value="Adenine nucleotide alpha hydrolases-like"/>
    <property type="match status" value="1"/>
</dbReference>
<dbReference type="InterPro" id="IPR001962">
    <property type="entry name" value="Asn_synthase"/>
</dbReference>
<evidence type="ECO:0000256" key="2">
    <source>
        <dbReference type="ARBA" id="ARBA00012737"/>
    </source>
</evidence>
<dbReference type="Proteomes" id="UP001432209">
    <property type="component" value="Chromosome"/>
</dbReference>